<reference evidence="1" key="2">
    <citation type="journal article" date="2015" name="Data Brief">
        <title>Shoot transcriptome of the giant reed, Arundo donax.</title>
        <authorList>
            <person name="Barrero R.A."/>
            <person name="Guerrero F.D."/>
            <person name="Moolhuijzen P."/>
            <person name="Goolsby J.A."/>
            <person name="Tidwell J."/>
            <person name="Bellgard S.E."/>
            <person name="Bellgard M.I."/>
        </authorList>
    </citation>
    <scope>NUCLEOTIDE SEQUENCE</scope>
    <source>
        <tissue evidence="1">Shoot tissue taken approximately 20 cm above the soil surface</tissue>
    </source>
</reference>
<reference evidence="1" key="1">
    <citation type="submission" date="2014-09" db="EMBL/GenBank/DDBJ databases">
        <authorList>
            <person name="Magalhaes I.L.F."/>
            <person name="Oliveira U."/>
            <person name="Santos F.R."/>
            <person name="Vidigal T.H.D.A."/>
            <person name="Brescovit A.D."/>
            <person name="Santos A.J."/>
        </authorList>
    </citation>
    <scope>NUCLEOTIDE SEQUENCE</scope>
    <source>
        <tissue evidence="1">Shoot tissue taken approximately 20 cm above the soil surface</tissue>
    </source>
</reference>
<dbReference type="EMBL" id="GBRH01220709">
    <property type="protein sequence ID" value="JAD77186.1"/>
    <property type="molecule type" value="Transcribed_RNA"/>
</dbReference>
<dbReference type="AlphaFoldDB" id="A0A0A9CNN2"/>
<organism evidence="1">
    <name type="scientific">Arundo donax</name>
    <name type="common">Giant reed</name>
    <name type="synonym">Donax arundinaceus</name>
    <dbReference type="NCBI Taxonomy" id="35708"/>
    <lineage>
        <taxon>Eukaryota</taxon>
        <taxon>Viridiplantae</taxon>
        <taxon>Streptophyta</taxon>
        <taxon>Embryophyta</taxon>
        <taxon>Tracheophyta</taxon>
        <taxon>Spermatophyta</taxon>
        <taxon>Magnoliopsida</taxon>
        <taxon>Liliopsida</taxon>
        <taxon>Poales</taxon>
        <taxon>Poaceae</taxon>
        <taxon>PACMAD clade</taxon>
        <taxon>Arundinoideae</taxon>
        <taxon>Arundineae</taxon>
        <taxon>Arundo</taxon>
    </lineage>
</organism>
<name>A0A0A9CNN2_ARUDO</name>
<evidence type="ECO:0000313" key="1">
    <source>
        <dbReference type="EMBL" id="JAD77186.1"/>
    </source>
</evidence>
<sequence length="73" mass="8668">MSKKMNELLMDCRTVSAFLSGCQVTSMKRWILITECWTEWGMIWIHQGAFSQEPWTNSRWCSRPNQVGEWEPL</sequence>
<accession>A0A0A9CNN2</accession>
<protein>
    <submittedName>
        <fullName evidence="1">Uncharacterized protein</fullName>
    </submittedName>
</protein>
<proteinExistence type="predicted"/>